<comment type="caution">
    <text evidence="1">The sequence shown here is derived from an EMBL/GenBank/DDBJ whole genome shotgun (WGS) entry which is preliminary data.</text>
</comment>
<protein>
    <recommendedName>
        <fullName evidence="3">Antitoxin</fullName>
    </recommendedName>
</protein>
<proteinExistence type="predicted"/>
<gene>
    <name evidence="1" type="ORF">COT86_02275</name>
</gene>
<dbReference type="InterPro" id="IPR022148">
    <property type="entry name" value="CopG_antitoxin"/>
</dbReference>
<dbReference type="Pfam" id="PF12441">
    <property type="entry name" value="CopG_antitoxin"/>
    <property type="match status" value="1"/>
</dbReference>
<evidence type="ECO:0000313" key="1">
    <source>
        <dbReference type="EMBL" id="PIR99761.1"/>
    </source>
</evidence>
<evidence type="ECO:0000313" key="2">
    <source>
        <dbReference type="Proteomes" id="UP000230730"/>
    </source>
</evidence>
<name>A0A2H0VKZ3_9BACT</name>
<sequence length="80" mass="9324">MKHTKKTPSFKNEVEEQKFWASHDSTEYVDWSKAEEVVFSNLKNTTESISLRLPSSLLARIKQLANAKDVPYQSLMKMYL</sequence>
<accession>A0A2H0VKZ3</accession>
<evidence type="ECO:0008006" key="3">
    <source>
        <dbReference type="Google" id="ProtNLM"/>
    </source>
</evidence>
<dbReference type="AlphaFoldDB" id="A0A2H0VKZ3"/>
<reference evidence="2" key="1">
    <citation type="submission" date="2017-09" db="EMBL/GenBank/DDBJ databases">
        <title>Depth-based differentiation of microbial function through sediment-hosted aquifers and enrichment of novel symbionts in the deep terrestrial subsurface.</title>
        <authorList>
            <person name="Probst A.J."/>
            <person name="Ladd B."/>
            <person name="Jarett J.K."/>
            <person name="Geller-Mcgrath D.E."/>
            <person name="Sieber C.M.K."/>
            <person name="Emerson J.B."/>
            <person name="Anantharaman K."/>
            <person name="Thomas B.C."/>
            <person name="Malmstrom R."/>
            <person name="Stieglmeier M."/>
            <person name="Klingl A."/>
            <person name="Woyke T."/>
            <person name="Ryan C.M."/>
            <person name="Banfield J.F."/>
        </authorList>
    </citation>
    <scope>NUCLEOTIDE SEQUENCE [LARGE SCALE GENOMIC DNA]</scope>
</reference>
<organism evidence="1 2">
    <name type="scientific">Candidatus Collierbacteria bacterium CG10_big_fil_rev_8_21_14_0_10_43_36</name>
    <dbReference type="NCBI Taxonomy" id="1974534"/>
    <lineage>
        <taxon>Bacteria</taxon>
        <taxon>Candidatus Collieribacteriota</taxon>
    </lineage>
</organism>
<dbReference type="Proteomes" id="UP000230730">
    <property type="component" value="Unassembled WGS sequence"/>
</dbReference>
<feature type="non-terminal residue" evidence="1">
    <location>
        <position position="80"/>
    </location>
</feature>
<dbReference type="EMBL" id="PFAE01000037">
    <property type="protein sequence ID" value="PIR99761.1"/>
    <property type="molecule type" value="Genomic_DNA"/>
</dbReference>